<dbReference type="SUPFAM" id="SSF52096">
    <property type="entry name" value="ClpP/crotonase"/>
    <property type="match status" value="1"/>
</dbReference>
<organism evidence="2">
    <name type="scientific">viral metagenome</name>
    <dbReference type="NCBI Taxonomy" id="1070528"/>
    <lineage>
        <taxon>unclassified sequences</taxon>
        <taxon>metagenomes</taxon>
        <taxon>organismal metagenomes</taxon>
    </lineage>
</organism>
<dbReference type="Pfam" id="PF01972">
    <property type="entry name" value="SDH_protease"/>
    <property type="match status" value="1"/>
</dbReference>
<dbReference type="GO" id="GO:0016020">
    <property type="term" value="C:membrane"/>
    <property type="evidence" value="ECO:0007669"/>
    <property type="project" value="InterPro"/>
</dbReference>
<name>A0A6C0BJS1_9ZZZZ</name>
<dbReference type="InterPro" id="IPR029045">
    <property type="entry name" value="ClpP/crotonase-like_dom_sf"/>
</dbReference>
<keyword evidence="1" id="KW-1133">Transmembrane helix</keyword>
<reference evidence="2" key="1">
    <citation type="journal article" date="2020" name="Nature">
        <title>Giant virus diversity and host interactions through global metagenomics.</title>
        <authorList>
            <person name="Schulz F."/>
            <person name="Roux S."/>
            <person name="Paez-Espino D."/>
            <person name="Jungbluth S."/>
            <person name="Walsh D.A."/>
            <person name="Denef V.J."/>
            <person name="McMahon K.D."/>
            <person name="Konstantinidis K.T."/>
            <person name="Eloe-Fadrosh E.A."/>
            <person name="Kyrpides N.C."/>
            <person name="Woyke T."/>
        </authorList>
    </citation>
    <scope>NUCLEOTIDE SEQUENCE</scope>
    <source>
        <strain evidence="2">GVMAG-M-3300014204-73</strain>
    </source>
</reference>
<evidence type="ECO:0000313" key="2">
    <source>
        <dbReference type="EMBL" id="QHS92426.1"/>
    </source>
</evidence>
<protein>
    <submittedName>
        <fullName evidence="2">Uncharacterized protein</fullName>
    </submittedName>
</protein>
<keyword evidence="1" id="KW-0472">Membrane</keyword>
<evidence type="ECO:0000256" key="1">
    <source>
        <dbReference type="SAM" id="Phobius"/>
    </source>
</evidence>
<dbReference type="AlphaFoldDB" id="A0A6C0BJS1"/>
<feature type="transmembrane region" description="Helical" evidence="1">
    <location>
        <begin position="6"/>
        <end position="35"/>
    </location>
</feature>
<keyword evidence="1" id="KW-0812">Transmembrane</keyword>
<dbReference type="EMBL" id="MN739179">
    <property type="protein sequence ID" value="QHS92426.1"/>
    <property type="molecule type" value="Genomic_DNA"/>
</dbReference>
<proteinExistence type="predicted"/>
<dbReference type="PANTHER" id="PTHR35984">
    <property type="entry name" value="PERIPLASMIC SERINE PROTEASE"/>
    <property type="match status" value="1"/>
</dbReference>
<dbReference type="InterPro" id="IPR002825">
    <property type="entry name" value="Pept_S49_ser-pept_pro"/>
</dbReference>
<sequence length="237" mass="27636">MIPITYSVFAIATMIEILLSGLYGLITIMVMIGFLSHWTQFVVKSSPIQRWEEVYRSRVFIIDDDETLKHKCPHYQIDSWDDTIRLVQQLSRVPVHQTIDLILHTNGGSSTHVKLMVDALMQHRGRIRVFIPYKAYSAGTLLALTGHEIYMSPYAHLTPIDTQVVMGESDVFNLSIPVGVLMQLKNFQMDPKALACQVQTYKYRQEYYADHRMMQVIFKHRYTHHQQQAIMKWLHLI</sequence>
<dbReference type="PANTHER" id="PTHR35984:SF1">
    <property type="entry name" value="PERIPLASMIC SERINE PROTEASE"/>
    <property type="match status" value="1"/>
</dbReference>
<dbReference type="Gene3D" id="3.90.226.10">
    <property type="entry name" value="2-enoyl-CoA Hydratase, Chain A, domain 1"/>
    <property type="match status" value="1"/>
</dbReference>
<accession>A0A6C0BJS1</accession>